<evidence type="ECO:0000256" key="5">
    <source>
        <dbReference type="ARBA" id="ARBA00022692"/>
    </source>
</evidence>
<keyword evidence="6 14" id="KW-0732">Signal</keyword>
<evidence type="ECO:0000256" key="1">
    <source>
        <dbReference type="ARBA" id="ARBA00004571"/>
    </source>
</evidence>
<dbReference type="Proteomes" id="UP000198862">
    <property type="component" value="Unassembled WGS sequence"/>
</dbReference>
<dbReference type="InterPro" id="IPR039426">
    <property type="entry name" value="TonB-dep_rcpt-like"/>
</dbReference>
<name>A0A1I1LRY5_9GAMM</name>
<keyword evidence="7 12" id="KW-0798">TonB box</keyword>
<keyword evidence="5 11" id="KW-0812">Transmembrane</keyword>
<dbReference type="Gene3D" id="2.170.130.10">
    <property type="entry name" value="TonB-dependent receptor, plug domain"/>
    <property type="match status" value="1"/>
</dbReference>
<feature type="signal peptide" evidence="14">
    <location>
        <begin position="1"/>
        <end position="20"/>
    </location>
</feature>
<evidence type="ECO:0000256" key="2">
    <source>
        <dbReference type="ARBA" id="ARBA00008143"/>
    </source>
</evidence>
<feature type="compositionally biased region" description="Polar residues" evidence="13">
    <location>
        <begin position="242"/>
        <end position="252"/>
    </location>
</feature>
<dbReference type="STRING" id="1123010.SAMN02745724_02484"/>
<dbReference type="GO" id="GO:0009279">
    <property type="term" value="C:cell outer membrane"/>
    <property type="evidence" value="ECO:0007669"/>
    <property type="project" value="UniProtKB-SubCell"/>
</dbReference>
<dbReference type="RefSeq" id="WP_091984194.1">
    <property type="nucleotide sequence ID" value="NZ_FOLO01000017.1"/>
</dbReference>
<dbReference type="GO" id="GO:0015344">
    <property type="term" value="F:siderophore uptake transmembrane transporter activity"/>
    <property type="evidence" value="ECO:0007669"/>
    <property type="project" value="TreeGrafter"/>
</dbReference>
<protein>
    <submittedName>
        <fullName evidence="17">Outer membrane receptor for ferrienterochelin and colicins</fullName>
    </submittedName>
</protein>
<dbReference type="InterPro" id="IPR036942">
    <property type="entry name" value="Beta-barrel_TonB_sf"/>
</dbReference>
<dbReference type="PROSITE" id="PS52016">
    <property type="entry name" value="TONB_DEPENDENT_REC_3"/>
    <property type="match status" value="1"/>
</dbReference>
<feature type="region of interest" description="Disordered" evidence="13">
    <location>
        <begin position="221"/>
        <end position="270"/>
    </location>
</feature>
<evidence type="ECO:0000256" key="4">
    <source>
        <dbReference type="ARBA" id="ARBA00022452"/>
    </source>
</evidence>
<evidence type="ECO:0000313" key="18">
    <source>
        <dbReference type="Proteomes" id="UP000198862"/>
    </source>
</evidence>
<reference evidence="17 18" key="1">
    <citation type="submission" date="2016-10" db="EMBL/GenBank/DDBJ databases">
        <authorList>
            <person name="de Groot N.N."/>
        </authorList>
    </citation>
    <scope>NUCLEOTIDE SEQUENCE [LARGE SCALE GENOMIC DNA]</scope>
    <source>
        <strain evidence="17 18">DSM 6059</strain>
    </source>
</reference>
<keyword evidence="4 11" id="KW-1134">Transmembrane beta strand</keyword>
<evidence type="ECO:0000259" key="15">
    <source>
        <dbReference type="Pfam" id="PF00593"/>
    </source>
</evidence>
<comment type="subcellular location">
    <subcellularLocation>
        <location evidence="1 11">Cell outer membrane</location>
        <topology evidence="1 11">Multi-pass membrane protein</topology>
    </subcellularLocation>
</comment>
<evidence type="ECO:0000256" key="10">
    <source>
        <dbReference type="ARBA" id="ARBA00023237"/>
    </source>
</evidence>
<dbReference type="Gene3D" id="2.40.170.20">
    <property type="entry name" value="TonB-dependent receptor, beta-barrel domain"/>
    <property type="match status" value="1"/>
</dbReference>
<evidence type="ECO:0000313" key="17">
    <source>
        <dbReference type="EMBL" id="SFC75871.1"/>
    </source>
</evidence>
<dbReference type="PANTHER" id="PTHR30069:SF29">
    <property type="entry name" value="HEMOGLOBIN AND HEMOGLOBIN-HAPTOGLOBIN-BINDING PROTEIN 1-RELATED"/>
    <property type="match status" value="1"/>
</dbReference>
<dbReference type="InterPro" id="IPR000531">
    <property type="entry name" value="Beta-barrel_TonB"/>
</dbReference>
<evidence type="ECO:0000256" key="6">
    <source>
        <dbReference type="ARBA" id="ARBA00022729"/>
    </source>
</evidence>
<feature type="domain" description="TonB-dependent receptor plug" evidence="16">
    <location>
        <begin position="56"/>
        <end position="170"/>
    </location>
</feature>
<keyword evidence="10 11" id="KW-0998">Cell outer membrane</keyword>
<keyword evidence="8 11" id="KW-0472">Membrane</keyword>
<dbReference type="SUPFAM" id="SSF56935">
    <property type="entry name" value="Porins"/>
    <property type="match status" value="1"/>
</dbReference>
<dbReference type="Pfam" id="PF07715">
    <property type="entry name" value="Plug"/>
    <property type="match status" value="1"/>
</dbReference>
<keyword evidence="9 17" id="KW-0675">Receptor</keyword>
<dbReference type="InterPro" id="IPR037066">
    <property type="entry name" value="Plug_dom_sf"/>
</dbReference>
<dbReference type="EMBL" id="FOLO01000017">
    <property type="protein sequence ID" value="SFC75871.1"/>
    <property type="molecule type" value="Genomic_DNA"/>
</dbReference>
<proteinExistence type="inferred from homology"/>
<organism evidence="17 18">
    <name type="scientific">Pseudoalteromonas denitrificans DSM 6059</name>
    <dbReference type="NCBI Taxonomy" id="1123010"/>
    <lineage>
        <taxon>Bacteria</taxon>
        <taxon>Pseudomonadati</taxon>
        <taxon>Pseudomonadota</taxon>
        <taxon>Gammaproteobacteria</taxon>
        <taxon>Alteromonadales</taxon>
        <taxon>Pseudoalteromonadaceae</taxon>
        <taxon>Pseudoalteromonas</taxon>
    </lineage>
</organism>
<keyword evidence="18" id="KW-1185">Reference proteome</keyword>
<feature type="chain" id="PRO_5011612049" evidence="14">
    <location>
        <begin position="21"/>
        <end position="761"/>
    </location>
</feature>
<feature type="domain" description="TonB-dependent receptor-like beta-barrel" evidence="15">
    <location>
        <begin position="305"/>
        <end position="700"/>
    </location>
</feature>
<dbReference type="PANTHER" id="PTHR30069">
    <property type="entry name" value="TONB-DEPENDENT OUTER MEMBRANE RECEPTOR"/>
    <property type="match status" value="1"/>
</dbReference>
<evidence type="ECO:0000256" key="9">
    <source>
        <dbReference type="ARBA" id="ARBA00023170"/>
    </source>
</evidence>
<dbReference type="AlphaFoldDB" id="A0A1I1LRY5"/>
<keyword evidence="3 11" id="KW-0813">Transport</keyword>
<sequence length="761" mass="86927">MKYSYLSLLILLSISSQLQATEVEEDIYNIDKLQSLTLNELLNLEVVSASRKNQKISDAPANITVITADIIAQRGYENLVEVLKDVPGFDFFTGGSNAGEYTTHSINRGVGGSPGNVQLLILVDGIVQNHIAFNWSQPWDNQQIFIDLKRIEIIQGPGSATYGANAYSGIIHFITAQSDNEISDQFFSTLGENNTRSNSFIIDHKFSELYLQASGRLYETDGDSGMGRPDPQGYFSAHPWPNKSSTSYNKQGQFIKDGPNPYANQSQQSGFNNQSKDWAFRGKGIWKPNKQVKNGFTRFALGMSAWEQEQGLGSYVTGFEYQTRSANFKKHHSAQYFYFDGDFKFNKQISVTNKLWYRENKQHPDTGFQYSYRFVNLVKSYHSISKQKGFEQQLEWQLNPKQSLLIGYRLQRSNKMEQIVSLGQYQDIDIKGTNSSWDQAVMGNGLNQYEKAIINDVDEKALYIQYQNSLTDNIDYTFGLRHDRSDEYNSTTNPRVALTYNADNFINQADWRLKFLYGEAFREPSIFELNDEFRGNKHLQPETIKTFEVVSLLSSNNKNFDASLKTSIFYNEQNDIITLKADNSIGGSSYINRDHTDIYGLSLDSQWRPSSAVSLYLNYQYTDGRNNRQSDPLEHIAKNKINWGLNYLTLNEKLNINLRFNHVISRQTPLSNHYFNGKAPSFHVANLLLSYQGWHMNRITITPSIEIKNLFDKDYLGVGRQDGSSQISQFDPNSQIDPSGFIPPYHPQSGRVIEAKIRVKF</sequence>
<dbReference type="OrthoDB" id="9758929at2"/>
<accession>A0A1I1LRY5</accession>
<comment type="similarity">
    <text evidence="2">Belongs to the TonB-dependent receptor family. Hemoglobin/haptoglobin binding protein subfamily.</text>
</comment>
<dbReference type="Pfam" id="PF00593">
    <property type="entry name" value="TonB_dep_Rec_b-barrel"/>
    <property type="match status" value="1"/>
</dbReference>
<dbReference type="InterPro" id="IPR012910">
    <property type="entry name" value="Plug_dom"/>
</dbReference>
<evidence type="ECO:0000256" key="11">
    <source>
        <dbReference type="PROSITE-ProRule" id="PRU01360"/>
    </source>
</evidence>
<evidence type="ECO:0000256" key="8">
    <source>
        <dbReference type="ARBA" id="ARBA00023136"/>
    </source>
</evidence>
<evidence type="ECO:0000256" key="14">
    <source>
        <dbReference type="SAM" id="SignalP"/>
    </source>
</evidence>
<gene>
    <name evidence="17" type="ORF">SAMN02745724_02484</name>
</gene>
<dbReference type="GO" id="GO:0044718">
    <property type="term" value="P:siderophore transmembrane transport"/>
    <property type="evidence" value="ECO:0007669"/>
    <property type="project" value="TreeGrafter"/>
</dbReference>
<evidence type="ECO:0000256" key="12">
    <source>
        <dbReference type="RuleBase" id="RU003357"/>
    </source>
</evidence>
<evidence type="ECO:0000256" key="7">
    <source>
        <dbReference type="ARBA" id="ARBA00023077"/>
    </source>
</evidence>
<evidence type="ECO:0000256" key="3">
    <source>
        <dbReference type="ARBA" id="ARBA00022448"/>
    </source>
</evidence>
<evidence type="ECO:0000256" key="13">
    <source>
        <dbReference type="SAM" id="MobiDB-lite"/>
    </source>
</evidence>
<evidence type="ECO:0000259" key="16">
    <source>
        <dbReference type="Pfam" id="PF07715"/>
    </source>
</evidence>